<evidence type="ECO:0000256" key="5">
    <source>
        <dbReference type="ARBA" id="ARBA00023002"/>
    </source>
</evidence>
<reference evidence="8" key="2">
    <citation type="journal article" date="2024" name="Antonie Van Leeuwenhoek">
        <title>Roseihalotalea indica gen. nov., sp. nov., a halophilic Bacteroidetes from mesopelagic Southwest Indian Ocean with higher carbohydrate metabolic potential.</title>
        <authorList>
            <person name="Chen B."/>
            <person name="Zhang M."/>
            <person name="Lin D."/>
            <person name="Ye J."/>
            <person name="Tang K."/>
        </authorList>
    </citation>
    <scope>NUCLEOTIDE SEQUENCE</scope>
    <source>
        <strain evidence="8">TK19036</strain>
    </source>
</reference>
<keyword evidence="5 8" id="KW-0560">Oxidoreductase</keyword>
<reference evidence="8" key="1">
    <citation type="journal article" date="2023" name="Comput. Struct. Biotechnol. J.">
        <title>Discovery of a novel marine Bacteroidetes with a rich repertoire of carbohydrate-active enzymes.</title>
        <authorList>
            <person name="Chen B."/>
            <person name="Liu G."/>
            <person name="Chen Q."/>
            <person name="Wang H."/>
            <person name="Liu L."/>
            <person name="Tang K."/>
        </authorList>
    </citation>
    <scope>NUCLEOTIDE SEQUENCE</scope>
    <source>
        <strain evidence="8">TK19036</strain>
    </source>
</reference>
<dbReference type="GO" id="GO:0005737">
    <property type="term" value="C:cytoplasm"/>
    <property type="evidence" value="ECO:0007669"/>
    <property type="project" value="TreeGrafter"/>
</dbReference>
<dbReference type="GO" id="GO:0004109">
    <property type="term" value="F:coproporphyrinogen oxidase activity"/>
    <property type="evidence" value="ECO:0007669"/>
    <property type="project" value="UniProtKB-EC"/>
</dbReference>
<evidence type="ECO:0000256" key="3">
    <source>
        <dbReference type="ARBA" id="ARBA00011738"/>
    </source>
</evidence>
<keyword evidence="7" id="KW-0627">Porphyrin biosynthesis</keyword>
<name>A0AA49GU84_9BACT</name>
<evidence type="ECO:0000256" key="2">
    <source>
        <dbReference type="ARBA" id="ARBA00010644"/>
    </source>
</evidence>
<evidence type="ECO:0000256" key="1">
    <source>
        <dbReference type="ARBA" id="ARBA00005168"/>
    </source>
</evidence>
<organism evidence="8">
    <name type="scientific">Roseihalotalea indica</name>
    <dbReference type="NCBI Taxonomy" id="2867963"/>
    <lineage>
        <taxon>Bacteria</taxon>
        <taxon>Pseudomonadati</taxon>
        <taxon>Bacteroidota</taxon>
        <taxon>Cytophagia</taxon>
        <taxon>Cytophagales</taxon>
        <taxon>Catalimonadaceae</taxon>
        <taxon>Roseihalotalea</taxon>
    </lineage>
</organism>
<accession>A0AA49GU84</accession>
<dbReference type="PRINTS" id="PR00073">
    <property type="entry name" value="COPRGNOXDASE"/>
</dbReference>
<dbReference type="PANTHER" id="PTHR10755">
    <property type="entry name" value="COPROPORPHYRINOGEN III OXIDASE, MITOCHONDRIAL"/>
    <property type="match status" value="1"/>
</dbReference>
<dbReference type="EMBL" id="CP120682">
    <property type="protein sequence ID" value="WKN39585.1"/>
    <property type="molecule type" value="Genomic_DNA"/>
</dbReference>
<dbReference type="InterPro" id="IPR001260">
    <property type="entry name" value="Coprogen_oxidase_aer"/>
</dbReference>
<dbReference type="PANTHER" id="PTHR10755:SF0">
    <property type="entry name" value="OXYGEN-DEPENDENT COPROPORPHYRINOGEN-III OXIDASE, MITOCHONDRIAL"/>
    <property type="match status" value="1"/>
</dbReference>
<sequence length="299" mass="34423">MIEKEAIALWFQSLQDDICSALETTDGTGIFSEDRWDRPGGGGGRSRVITNGHLLEKGGVNFSAVHGKTPEKILTALKLKEADFYATGVSIVMHPVNPFIPIIHMNVRYFEMSNGTYWFGGGIDLTPHYIDEEDARFFHASLKKTCDSHNPEYYPTFKKWADDYFYIKHRQETRGIGGIFFDHLTPGENQKKEDVFSFVQAVGQSFSPIYTHLIDKHKTDNYGEREKQWQYLRRGRYVEFNLVWDKGTKFGLDTEGRTESILMSLPPYAAWEYNHVPREGSAEHNTISLLSQKYIDWLT</sequence>
<dbReference type="Pfam" id="PF01218">
    <property type="entry name" value="Coprogen_oxidas"/>
    <property type="match status" value="1"/>
</dbReference>
<evidence type="ECO:0000256" key="6">
    <source>
        <dbReference type="ARBA" id="ARBA00023133"/>
    </source>
</evidence>
<dbReference type="InterPro" id="IPR018375">
    <property type="entry name" value="Coprogen_oxidase_CS"/>
</dbReference>
<dbReference type="NCBIfam" id="NF003727">
    <property type="entry name" value="PRK05330.1"/>
    <property type="match status" value="1"/>
</dbReference>
<comment type="pathway">
    <text evidence="1">Porphyrin-containing compound metabolism; protoporphyrin-IX biosynthesis; protoporphyrinogen-IX from coproporphyrinogen-III (O2 route): step 1/1.</text>
</comment>
<dbReference type="EC" id="1.3.3.3" evidence="4"/>
<keyword evidence="6" id="KW-0350">Heme biosynthesis</keyword>
<comment type="similarity">
    <text evidence="2">Belongs to the aerobic coproporphyrinogen-III oxidase family.</text>
</comment>
<dbReference type="PROSITE" id="PS01021">
    <property type="entry name" value="COPROGEN_OXIDASE"/>
    <property type="match status" value="1"/>
</dbReference>
<dbReference type="AlphaFoldDB" id="A0AA49GU84"/>
<dbReference type="Gene3D" id="3.40.1500.10">
    <property type="entry name" value="Coproporphyrinogen III oxidase, aerobic"/>
    <property type="match status" value="1"/>
</dbReference>
<gene>
    <name evidence="8" type="primary">hemF</name>
    <name evidence="8" type="ORF">K4G66_12870</name>
</gene>
<evidence type="ECO:0000256" key="7">
    <source>
        <dbReference type="ARBA" id="ARBA00023244"/>
    </source>
</evidence>
<dbReference type="GO" id="GO:0006782">
    <property type="term" value="P:protoporphyrinogen IX biosynthetic process"/>
    <property type="evidence" value="ECO:0007669"/>
    <property type="project" value="TreeGrafter"/>
</dbReference>
<protein>
    <recommendedName>
        <fullName evidence="4">coproporphyrinogen oxidase</fullName>
        <ecNumber evidence="4">1.3.3.3</ecNumber>
    </recommendedName>
</protein>
<proteinExistence type="inferred from homology"/>
<comment type="subunit">
    <text evidence="3">Homodimer.</text>
</comment>
<dbReference type="InterPro" id="IPR036406">
    <property type="entry name" value="Coprogen_oxidase_aer_sf"/>
</dbReference>
<dbReference type="SUPFAM" id="SSF102886">
    <property type="entry name" value="Coproporphyrinogen III oxidase"/>
    <property type="match status" value="1"/>
</dbReference>
<evidence type="ECO:0000313" key="8">
    <source>
        <dbReference type="EMBL" id="WKN39585.1"/>
    </source>
</evidence>
<dbReference type="PIRSF" id="PIRSF000166">
    <property type="entry name" value="Coproporphyri_ox"/>
    <property type="match status" value="1"/>
</dbReference>
<evidence type="ECO:0000256" key="4">
    <source>
        <dbReference type="ARBA" id="ARBA00012869"/>
    </source>
</evidence>